<evidence type="ECO:0000259" key="6">
    <source>
        <dbReference type="PROSITE" id="PS50977"/>
    </source>
</evidence>
<name>A0ABV5VMU9_9ACTN</name>
<dbReference type="Proteomes" id="UP001589703">
    <property type="component" value="Unassembled WGS sequence"/>
</dbReference>
<feature type="region of interest" description="Disordered" evidence="5">
    <location>
        <begin position="199"/>
        <end position="220"/>
    </location>
</feature>
<feature type="domain" description="HTH tetR-type" evidence="6">
    <location>
        <begin position="22"/>
        <end position="81"/>
    </location>
</feature>
<dbReference type="EMBL" id="JBHMAR010000074">
    <property type="protein sequence ID" value="MFB9739151.1"/>
    <property type="molecule type" value="Genomic_DNA"/>
</dbReference>
<dbReference type="PRINTS" id="PR00455">
    <property type="entry name" value="HTHTETR"/>
</dbReference>
<keyword evidence="8" id="KW-1185">Reference proteome</keyword>
<dbReference type="InterPro" id="IPR009057">
    <property type="entry name" value="Homeodomain-like_sf"/>
</dbReference>
<dbReference type="Pfam" id="PF21597">
    <property type="entry name" value="TetR_C_43"/>
    <property type="match status" value="1"/>
</dbReference>
<evidence type="ECO:0000256" key="5">
    <source>
        <dbReference type="SAM" id="MobiDB-lite"/>
    </source>
</evidence>
<dbReference type="PANTHER" id="PTHR30055:SF234">
    <property type="entry name" value="HTH-TYPE TRANSCRIPTIONAL REGULATOR BETI"/>
    <property type="match status" value="1"/>
</dbReference>
<keyword evidence="2 4" id="KW-0238">DNA-binding</keyword>
<sequence length="220" mass="24395">MPSELSRPATDDTTRPARSDARDNRARILDAARAVFGEEGLGAPVREVARRAGVGPATLYRHFPAKRELLTATFAEQRRACRTAVRDALADPDPWRGFTRLIERICELHAHSTGFADAFMTAYPQTMDFTADRERTLRAVAELARRAREAGRLRPDFVVDDLVLMLTAHRGLRNTPRAARVAASRRFAAYVIDAFRATPDAPPPLPPAPRLRPLPRPGAP</sequence>
<dbReference type="InterPro" id="IPR049445">
    <property type="entry name" value="TetR_SbtR-like_C"/>
</dbReference>
<dbReference type="PROSITE" id="PS50977">
    <property type="entry name" value="HTH_TETR_2"/>
    <property type="match status" value="1"/>
</dbReference>
<evidence type="ECO:0000313" key="8">
    <source>
        <dbReference type="Proteomes" id="UP001589703"/>
    </source>
</evidence>
<evidence type="ECO:0000313" key="7">
    <source>
        <dbReference type="EMBL" id="MFB9739151.1"/>
    </source>
</evidence>
<evidence type="ECO:0000256" key="3">
    <source>
        <dbReference type="ARBA" id="ARBA00023163"/>
    </source>
</evidence>
<feature type="DNA-binding region" description="H-T-H motif" evidence="4">
    <location>
        <begin position="44"/>
        <end position="63"/>
    </location>
</feature>
<evidence type="ECO:0000256" key="4">
    <source>
        <dbReference type="PROSITE-ProRule" id="PRU00335"/>
    </source>
</evidence>
<dbReference type="SUPFAM" id="SSF46689">
    <property type="entry name" value="Homeodomain-like"/>
    <property type="match status" value="1"/>
</dbReference>
<dbReference type="InterPro" id="IPR050109">
    <property type="entry name" value="HTH-type_TetR-like_transc_reg"/>
</dbReference>
<evidence type="ECO:0000256" key="2">
    <source>
        <dbReference type="ARBA" id="ARBA00023125"/>
    </source>
</evidence>
<proteinExistence type="predicted"/>
<dbReference type="Pfam" id="PF00440">
    <property type="entry name" value="TetR_N"/>
    <property type="match status" value="1"/>
</dbReference>
<keyword evidence="1" id="KW-0805">Transcription regulation</keyword>
<dbReference type="RefSeq" id="WP_247462199.1">
    <property type="nucleotide sequence ID" value="NZ_JBHMAR010000074.1"/>
</dbReference>
<feature type="compositionally biased region" description="Basic and acidic residues" evidence="5">
    <location>
        <begin position="9"/>
        <end position="22"/>
    </location>
</feature>
<protein>
    <submittedName>
        <fullName evidence="7">TetR/AcrR family transcriptional regulator</fullName>
    </submittedName>
</protein>
<dbReference type="InterPro" id="IPR001647">
    <property type="entry name" value="HTH_TetR"/>
</dbReference>
<comment type="caution">
    <text evidence="7">The sequence shown here is derived from an EMBL/GenBank/DDBJ whole genome shotgun (WGS) entry which is preliminary data.</text>
</comment>
<feature type="compositionally biased region" description="Pro residues" evidence="5">
    <location>
        <begin position="200"/>
        <end position="220"/>
    </location>
</feature>
<reference evidence="7 8" key="1">
    <citation type="submission" date="2024-09" db="EMBL/GenBank/DDBJ databases">
        <authorList>
            <person name="Sun Q."/>
            <person name="Mori K."/>
        </authorList>
    </citation>
    <scope>NUCLEOTIDE SEQUENCE [LARGE SCALE GENOMIC DNA]</scope>
    <source>
        <strain evidence="7 8">JCM 10918</strain>
    </source>
</reference>
<dbReference type="PANTHER" id="PTHR30055">
    <property type="entry name" value="HTH-TYPE TRANSCRIPTIONAL REGULATOR RUTR"/>
    <property type="match status" value="1"/>
</dbReference>
<keyword evidence="3" id="KW-0804">Transcription</keyword>
<gene>
    <name evidence="7" type="ORF">ACFFRO_29235</name>
</gene>
<evidence type="ECO:0000256" key="1">
    <source>
        <dbReference type="ARBA" id="ARBA00023015"/>
    </source>
</evidence>
<organism evidence="7 8">
    <name type="scientific">Streptomyces thermocoprophilus</name>
    <dbReference type="NCBI Taxonomy" id="78356"/>
    <lineage>
        <taxon>Bacteria</taxon>
        <taxon>Bacillati</taxon>
        <taxon>Actinomycetota</taxon>
        <taxon>Actinomycetes</taxon>
        <taxon>Kitasatosporales</taxon>
        <taxon>Streptomycetaceae</taxon>
        <taxon>Streptomyces</taxon>
    </lineage>
</organism>
<dbReference type="SUPFAM" id="SSF48498">
    <property type="entry name" value="Tetracyclin repressor-like, C-terminal domain"/>
    <property type="match status" value="1"/>
</dbReference>
<dbReference type="InterPro" id="IPR036271">
    <property type="entry name" value="Tet_transcr_reg_TetR-rel_C_sf"/>
</dbReference>
<accession>A0ABV5VMU9</accession>
<dbReference type="Gene3D" id="1.10.357.10">
    <property type="entry name" value="Tetracycline Repressor, domain 2"/>
    <property type="match status" value="1"/>
</dbReference>
<feature type="region of interest" description="Disordered" evidence="5">
    <location>
        <begin position="1"/>
        <end position="22"/>
    </location>
</feature>